<evidence type="ECO:0000259" key="1">
    <source>
        <dbReference type="Pfam" id="PF18480"/>
    </source>
</evidence>
<dbReference type="HOGENOM" id="CLU_2547719_0_0_7"/>
<proteinExistence type="predicted"/>
<organism evidence="2 3">
    <name type="scientific">Candidatus Entotheonella gemina</name>
    <dbReference type="NCBI Taxonomy" id="1429439"/>
    <lineage>
        <taxon>Bacteria</taxon>
        <taxon>Pseudomonadati</taxon>
        <taxon>Nitrospinota/Tectimicrobiota group</taxon>
        <taxon>Candidatus Tectimicrobiota</taxon>
        <taxon>Candidatus Entotheonellia</taxon>
        <taxon>Candidatus Entotheonellales</taxon>
        <taxon>Candidatus Entotheonellaceae</taxon>
        <taxon>Candidatus Entotheonella</taxon>
    </lineage>
</organism>
<sequence length="83" mass="10005">PERWERALREERILLTEDKDFGELVYRLHKPTYGVILLRFEVEDRRLKIPRLRDLLAEISQRLTSTFVVLEADKTRLRPFPNA</sequence>
<evidence type="ECO:0000313" key="3">
    <source>
        <dbReference type="Proteomes" id="UP000019140"/>
    </source>
</evidence>
<keyword evidence="3" id="KW-1185">Reference proteome</keyword>
<dbReference type="InterPro" id="IPR041049">
    <property type="entry name" value="DUF5615"/>
</dbReference>
<dbReference type="EMBL" id="AZHX01001886">
    <property type="protein sequence ID" value="ETW98973.1"/>
    <property type="molecule type" value="Genomic_DNA"/>
</dbReference>
<reference evidence="2 3" key="1">
    <citation type="journal article" date="2014" name="Nature">
        <title>An environmental bacterial taxon with a large and distinct metabolic repertoire.</title>
        <authorList>
            <person name="Wilson M.C."/>
            <person name="Mori T."/>
            <person name="Ruckert C."/>
            <person name="Uria A.R."/>
            <person name="Helf M.J."/>
            <person name="Takada K."/>
            <person name="Gernert C."/>
            <person name="Steffens U.A."/>
            <person name="Heycke N."/>
            <person name="Schmitt S."/>
            <person name="Rinke C."/>
            <person name="Helfrich E.J."/>
            <person name="Brachmann A.O."/>
            <person name="Gurgui C."/>
            <person name="Wakimoto T."/>
            <person name="Kracht M."/>
            <person name="Crusemann M."/>
            <person name="Hentschel U."/>
            <person name="Abe I."/>
            <person name="Matsunaga S."/>
            <person name="Kalinowski J."/>
            <person name="Takeyama H."/>
            <person name="Piel J."/>
        </authorList>
    </citation>
    <scope>NUCLEOTIDE SEQUENCE [LARGE SCALE GENOMIC DNA]</scope>
    <source>
        <strain evidence="3">TSY2</strain>
    </source>
</reference>
<feature type="domain" description="DUF5615" evidence="1">
    <location>
        <begin position="4"/>
        <end position="71"/>
    </location>
</feature>
<name>W4LLK0_9BACT</name>
<dbReference type="Proteomes" id="UP000019140">
    <property type="component" value="Unassembled WGS sequence"/>
</dbReference>
<dbReference type="AlphaFoldDB" id="W4LLK0"/>
<evidence type="ECO:0000313" key="2">
    <source>
        <dbReference type="EMBL" id="ETW98973.1"/>
    </source>
</evidence>
<comment type="caution">
    <text evidence="2">The sequence shown here is derived from an EMBL/GenBank/DDBJ whole genome shotgun (WGS) entry which is preliminary data.</text>
</comment>
<dbReference type="Pfam" id="PF18480">
    <property type="entry name" value="DUF5615"/>
    <property type="match status" value="1"/>
</dbReference>
<gene>
    <name evidence="2" type="ORF">ETSY2_41805</name>
</gene>
<protein>
    <recommendedName>
        <fullName evidence="1">DUF5615 domain-containing protein</fullName>
    </recommendedName>
</protein>
<accession>W4LLK0</accession>
<feature type="non-terminal residue" evidence="2">
    <location>
        <position position="1"/>
    </location>
</feature>